<keyword evidence="8" id="KW-1185">Reference proteome</keyword>
<evidence type="ECO:0000256" key="4">
    <source>
        <dbReference type="RuleBase" id="RU003495"/>
    </source>
</evidence>
<gene>
    <name evidence="3" type="primary">rlpA</name>
    <name evidence="7" type="ORF">SAMN04488056_10810</name>
</gene>
<dbReference type="PANTHER" id="PTHR34183">
    <property type="entry name" value="ENDOLYTIC PEPTIDOGLYCAN TRANSGLYCOSYLASE RLPA"/>
    <property type="match status" value="1"/>
</dbReference>
<dbReference type="GO" id="GO:0071555">
    <property type="term" value="P:cell wall organization"/>
    <property type="evidence" value="ECO:0007669"/>
    <property type="project" value="UniProtKB-KW"/>
</dbReference>
<accession>A0A1I5I4A6</accession>
<keyword evidence="7" id="KW-0449">Lipoprotein</keyword>
<dbReference type="PANTHER" id="PTHR34183:SF1">
    <property type="entry name" value="ENDOLYTIC PEPTIDOGLYCAN TRANSGLYCOSYLASE RLPA"/>
    <property type="match status" value="1"/>
</dbReference>
<dbReference type="CDD" id="cd22268">
    <property type="entry name" value="DPBB_RlpA-like"/>
    <property type="match status" value="1"/>
</dbReference>
<comment type="function">
    <text evidence="3">Lytic transglycosylase with a strong preference for naked glycan strands that lack stem peptides.</text>
</comment>
<evidence type="ECO:0000259" key="6">
    <source>
        <dbReference type="Pfam" id="PF03330"/>
    </source>
</evidence>
<dbReference type="InterPro" id="IPR034718">
    <property type="entry name" value="RlpA"/>
</dbReference>
<dbReference type="InterPro" id="IPR012997">
    <property type="entry name" value="RplA"/>
</dbReference>
<dbReference type="InterPro" id="IPR036908">
    <property type="entry name" value="RlpA-like_sf"/>
</dbReference>
<dbReference type="EMBL" id="FOVR01000008">
    <property type="protein sequence ID" value="SFO54911.1"/>
    <property type="molecule type" value="Genomic_DNA"/>
</dbReference>
<dbReference type="HAMAP" id="MF_02071">
    <property type="entry name" value="RlpA"/>
    <property type="match status" value="1"/>
</dbReference>
<dbReference type="GO" id="GO:0009279">
    <property type="term" value="C:cell outer membrane"/>
    <property type="evidence" value="ECO:0007669"/>
    <property type="project" value="TreeGrafter"/>
</dbReference>
<evidence type="ECO:0000256" key="3">
    <source>
        <dbReference type="HAMAP-Rule" id="MF_02071"/>
    </source>
</evidence>
<evidence type="ECO:0000313" key="7">
    <source>
        <dbReference type="EMBL" id="SFO54911.1"/>
    </source>
</evidence>
<dbReference type="NCBIfam" id="TIGR00413">
    <property type="entry name" value="rlpA"/>
    <property type="match status" value="1"/>
</dbReference>
<dbReference type="Pfam" id="PF03330">
    <property type="entry name" value="DPBB_1"/>
    <property type="match status" value="1"/>
</dbReference>
<evidence type="ECO:0000256" key="1">
    <source>
        <dbReference type="ARBA" id="ARBA00023239"/>
    </source>
</evidence>
<proteinExistence type="inferred from homology"/>
<dbReference type="InterPro" id="IPR009009">
    <property type="entry name" value="RlpA-like_DPBB"/>
</dbReference>
<keyword evidence="2 3" id="KW-0961">Cell wall biogenesis/degradation</keyword>
<dbReference type="EC" id="4.2.2.-" evidence="3"/>
<dbReference type="STRING" id="655353.SAMN04488056_10810"/>
<dbReference type="Gene3D" id="2.40.40.10">
    <property type="entry name" value="RlpA-like domain"/>
    <property type="match status" value="1"/>
</dbReference>
<dbReference type="Proteomes" id="UP000199236">
    <property type="component" value="Unassembled WGS sequence"/>
</dbReference>
<evidence type="ECO:0000256" key="5">
    <source>
        <dbReference type="SAM" id="MobiDB-lite"/>
    </source>
</evidence>
<dbReference type="OrthoDB" id="9779128at2"/>
<evidence type="ECO:0000256" key="2">
    <source>
        <dbReference type="ARBA" id="ARBA00023316"/>
    </source>
</evidence>
<dbReference type="GO" id="GO:0000270">
    <property type="term" value="P:peptidoglycan metabolic process"/>
    <property type="evidence" value="ECO:0007669"/>
    <property type="project" value="UniProtKB-UniRule"/>
</dbReference>
<name>A0A1I5I4A6_9HYPH</name>
<dbReference type="SUPFAM" id="SSF50685">
    <property type="entry name" value="Barwin-like endoglucanases"/>
    <property type="match status" value="1"/>
</dbReference>
<feature type="compositionally biased region" description="Basic and acidic residues" evidence="5">
    <location>
        <begin position="198"/>
        <end position="211"/>
    </location>
</feature>
<dbReference type="GO" id="GO:0008932">
    <property type="term" value="F:lytic endotransglycosylase activity"/>
    <property type="evidence" value="ECO:0007669"/>
    <property type="project" value="UniProtKB-UniRule"/>
</dbReference>
<feature type="region of interest" description="Disordered" evidence="5">
    <location>
        <begin position="198"/>
        <end position="223"/>
    </location>
</feature>
<reference evidence="7 8" key="1">
    <citation type="submission" date="2016-10" db="EMBL/GenBank/DDBJ databases">
        <authorList>
            <person name="de Groot N.N."/>
        </authorList>
    </citation>
    <scope>NUCLEOTIDE SEQUENCE [LARGE SCALE GENOMIC DNA]</scope>
    <source>
        <strain evidence="7 8">CGMCC 1.9157</strain>
    </source>
</reference>
<evidence type="ECO:0000313" key="8">
    <source>
        <dbReference type="Proteomes" id="UP000199236"/>
    </source>
</evidence>
<comment type="similarity">
    <text evidence="3 4">Belongs to the RlpA family.</text>
</comment>
<dbReference type="AlphaFoldDB" id="A0A1I5I4A6"/>
<keyword evidence="1 3" id="KW-0456">Lyase</keyword>
<protein>
    <recommendedName>
        <fullName evidence="3">Endolytic peptidoglycan transglycosylase RlpA</fullName>
        <ecNumber evidence="3">4.2.2.-</ecNumber>
    </recommendedName>
</protein>
<feature type="domain" description="RlpA-like protein double-psi beta-barrel" evidence="6">
    <location>
        <begin position="89"/>
        <end position="178"/>
    </location>
</feature>
<organism evidence="7 8">
    <name type="scientific">Cohaesibacter marisflavi</name>
    <dbReference type="NCBI Taxonomy" id="655353"/>
    <lineage>
        <taxon>Bacteria</taxon>
        <taxon>Pseudomonadati</taxon>
        <taxon>Pseudomonadota</taxon>
        <taxon>Alphaproteobacteria</taxon>
        <taxon>Hyphomicrobiales</taxon>
        <taxon>Cohaesibacteraceae</taxon>
    </lineage>
</organism>
<sequence>MGFEVLFSNRKNCRTGMVLTLLGVAGIALSGCSGSSKSKVDPKYGVSASARVATKKGDFRKGGGSYKIGKPYKVAGRTYVPKHQPSYNKTGKASWYGDDFHGRLTANGEIFDMNSLTGAHPTLPLPSYVRVTNLKNGKSTLVRVNDRGPYAHNRIIDLSKRVAQKLDFINDGITNVRVQYVGRARMDGHDTAFLEDSFRDKGQPIGNDRKNLPTGGGTTGSEAPVMMASASVPKSKPQRQSSNFLLAHLPQLGAPDATAFAPSPSPVDLAQAPTSGWAPVDLVGDGYFPPEGMGNVAAPLELASMAPVQLNYAPDTSRRVEAGYQAIDSLMTGDKQSNLSAALKRKAQAIAQTPDIASQKSMKHLGTFTQSYGMRLAEEFALLAAVDISDQPDGSVSLEISKLKPGVKWNDIAALRHRLGLS</sequence>